<gene>
    <name evidence="1" type="ORF">WA026_008653</name>
</gene>
<sequence length="88" mass="10110">MFEDDTSLFVTRESAEEVIDEAKVTTDSFKDWCSRNKLSMNINKSEIVVFSTERSKVTVPISIDLEDKSVTINQLTKFLGIYIDQKLK</sequence>
<accession>A0AAW1UG50</accession>
<name>A0AAW1UG50_9CUCU</name>
<evidence type="ECO:0008006" key="3">
    <source>
        <dbReference type="Google" id="ProtNLM"/>
    </source>
</evidence>
<reference evidence="1 2" key="1">
    <citation type="submission" date="2023-03" db="EMBL/GenBank/DDBJ databases">
        <title>Genome insight into feeding habits of ladybird beetles.</title>
        <authorList>
            <person name="Li H.-S."/>
            <person name="Huang Y.-H."/>
            <person name="Pang H."/>
        </authorList>
    </citation>
    <scope>NUCLEOTIDE SEQUENCE [LARGE SCALE GENOMIC DNA]</scope>
    <source>
        <strain evidence="1">SYSU_2023b</strain>
        <tissue evidence="1">Whole body</tissue>
    </source>
</reference>
<dbReference type="Proteomes" id="UP001431783">
    <property type="component" value="Unassembled WGS sequence"/>
</dbReference>
<organism evidence="1 2">
    <name type="scientific">Henosepilachna vigintioctopunctata</name>
    <dbReference type="NCBI Taxonomy" id="420089"/>
    <lineage>
        <taxon>Eukaryota</taxon>
        <taxon>Metazoa</taxon>
        <taxon>Ecdysozoa</taxon>
        <taxon>Arthropoda</taxon>
        <taxon>Hexapoda</taxon>
        <taxon>Insecta</taxon>
        <taxon>Pterygota</taxon>
        <taxon>Neoptera</taxon>
        <taxon>Endopterygota</taxon>
        <taxon>Coleoptera</taxon>
        <taxon>Polyphaga</taxon>
        <taxon>Cucujiformia</taxon>
        <taxon>Coccinelloidea</taxon>
        <taxon>Coccinellidae</taxon>
        <taxon>Epilachninae</taxon>
        <taxon>Epilachnini</taxon>
        <taxon>Henosepilachna</taxon>
    </lineage>
</organism>
<comment type="caution">
    <text evidence="1">The sequence shown here is derived from an EMBL/GenBank/DDBJ whole genome shotgun (WGS) entry which is preliminary data.</text>
</comment>
<keyword evidence="2" id="KW-1185">Reference proteome</keyword>
<evidence type="ECO:0000313" key="1">
    <source>
        <dbReference type="EMBL" id="KAK9880138.1"/>
    </source>
</evidence>
<evidence type="ECO:0000313" key="2">
    <source>
        <dbReference type="Proteomes" id="UP001431783"/>
    </source>
</evidence>
<dbReference type="EMBL" id="JARQZJ010000063">
    <property type="protein sequence ID" value="KAK9880138.1"/>
    <property type="molecule type" value="Genomic_DNA"/>
</dbReference>
<proteinExistence type="predicted"/>
<dbReference type="AlphaFoldDB" id="A0AAW1UG50"/>
<protein>
    <recommendedName>
        <fullName evidence="3">Reverse transcriptase domain-containing protein</fullName>
    </recommendedName>
</protein>